<evidence type="ECO:0000313" key="3">
    <source>
        <dbReference type="Proteomes" id="UP000704762"/>
    </source>
</evidence>
<reference evidence="2 3" key="1">
    <citation type="submission" date="2021-01" db="EMBL/GenBank/DDBJ databases">
        <title>Sequencing the genomes of 1000 actinobacteria strains.</title>
        <authorList>
            <person name="Klenk H.-P."/>
        </authorList>
    </citation>
    <scope>NUCLEOTIDE SEQUENCE [LARGE SCALE GENOMIC DNA]</scope>
    <source>
        <strain evidence="2 3">DSM 18662</strain>
    </source>
</reference>
<evidence type="ECO:0000313" key="2">
    <source>
        <dbReference type="EMBL" id="MBM7797391.1"/>
    </source>
</evidence>
<dbReference type="InterPro" id="IPR019675">
    <property type="entry name" value="DUF2550"/>
</dbReference>
<dbReference type="RefSeq" id="WP_239578806.1">
    <property type="nucleotide sequence ID" value="NZ_BAAAQP010000003.1"/>
</dbReference>
<dbReference type="Pfam" id="PF10739">
    <property type="entry name" value="DUF2550"/>
    <property type="match status" value="1"/>
</dbReference>
<protein>
    <recommendedName>
        <fullName evidence="4">DUF2550 domain-containing protein</fullName>
    </recommendedName>
</protein>
<gene>
    <name evidence="2" type="ORF">JOE57_000312</name>
</gene>
<dbReference type="EMBL" id="JAFBCF010000001">
    <property type="protein sequence ID" value="MBM7797391.1"/>
    <property type="molecule type" value="Genomic_DNA"/>
</dbReference>
<evidence type="ECO:0008006" key="4">
    <source>
        <dbReference type="Google" id="ProtNLM"/>
    </source>
</evidence>
<evidence type="ECO:0000256" key="1">
    <source>
        <dbReference type="SAM" id="Phobius"/>
    </source>
</evidence>
<keyword evidence="1" id="KW-0812">Transmembrane</keyword>
<comment type="caution">
    <text evidence="2">The sequence shown here is derived from an EMBL/GenBank/DDBJ whole genome shotgun (WGS) entry which is preliminary data.</text>
</comment>
<organism evidence="2 3">
    <name type="scientific">Microlunatus panaciterrae</name>
    <dbReference type="NCBI Taxonomy" id="400768"/>
    <lineage>
        <taxon>Bacteria</taxon>
        <taxon>Bacillati</taxon>
        <taxon>Actinomycetota</taxon>
        <taxon>Actinomycetes</taxon>
        <taxon>Propionibacteriales</taxon>
        <taxon>Propionibacteriaceae</taxon>
        <taxon>Microlunatus</taxon>
    </lineage>
</organism>
<sequence>MGEWFGLVEIVVIVLVLLILPLVLLALRRRWLARMGGTFECSLRLRKSTPGTGWVLGVARYNGEDLEWFRFFSFSFRPRKTFVRGQVMVLENRDPDPVEAVSLYSGQRVVRVEEGYGDDAQLWDLAMSGDSLTGMLSWLEAAPPGVGGY</sequence>
<proteinExistence type="predicted"/>
<feature type="transmembrane region" description="Helical" evidence="1">
    <location>
        <begin position="6"/>
        <end position="27"/>
    </location>
</feature>
<keyword evidence="1" id="KW-0472">Membrane</keyword>
<accession>A0ABS2REG3</accession>
<keyword evidence="1" id="KW-1133">Transmembrane helix</keyword>
<keyword evidence="3" id="KW-1185">Reference proteome</keyword>
<name>A0ABS2REG3_9ACTN</name>
<dbReference type="Proteomes" id="UP000704762">
    <property type="component" value="Unassembled WGS sequence"/>
</dbReference>